<reference evidence="2" key="2">
    <citation type="submission" date="2023-01" db="EMBL/GenBank/DDBJ databases">
        <authorList>
            <person name="Petersen C."/>
        </authorList>
    </citation>
    <scope>NUCLEOTIDE SEQUENCE</scope>
    <source>
        <strain evidence="2">IBT 15450</strain>
    </source>
</reference>
<dbReference type="PANTHER" id="PTHR36847">
    <property type="entry name" value="AMIDOLIGASE ENZYME"/>
    <property type="match status" value="1"/>
</dbReference>
<accession>A0AAD6N7A3</accession>
<sequence length="346" mass="40096">MARYSFYFGIEIELISEPHVVRHPLGRRFYYEKLAASLRSHGLDAKADSLAGRYRKHSEHYDKWFLTKDGSLGNPAHPAIPIEAVSPVLSTSEQWETEIDLFWTSWNRVFEMPRRSAKCGSHIHVSPGPNKRFTMTELKNIACGIVFYANNLSDMLPAPRRNNAYCQKNWQASLVGVWYESGSNTNVQQTMKQIWKVDDEQELRRFMQDDRRVMWNFEHIVPGARCTGTIEFRSGRGLRGPNRTKWWIAFVVSFIQLCISSKLFPYKSASDRPQTDYFWQKIKRYAHTIQVADDLPPDWRDLNESYSSEHWEDTVDGDEDESETSSIVSKSASEYSDSDYTSGDES</sequence>
<reference evidence="2" key="1">
    <citation type="journal article" date="2023" name="IMA Fungus">
        <title>Comparative genomic study of the Penicillium genus elucidates a diverse pangenome and 15 lateral gene transfer events.</title>
        <authorList>
            <person name="Petersen C."/>
            <person name="Sorensen T."/>
            <person name="Nielsen M.R."/>
            <person name="Sondergaard T.E."/>
            <person name="Sorensen J.L."/>
            <person name="Fitzpatrick D.A."/>
            <person name="Frisvad J.C."/>
            <person name="Nielsen K.L."/>
        </authorList>
    </citation>
    <scope>NUCLEOTIDE SEQUENCE</scope>
    <source>
        <strain evidence="2">IBT 15450</strain>
    </source>
</reference>
<dbReference type="InterPro" id="IPR022025">
    <property type="entry name" value="Amidoligase_2"/>
</dbReference>
<evidence type="ECO:0000313" key="3">
    <source>
        <dbReference type="Proteomes" id="UP001219568"/>
    </source>
</evidence>
<feature type="compositionally biased region" description="Polar residues" evidence="1">
    <location>
        <begin position="324"/>
        <end position="346"/>
    </location>
</feature>
<comment type="caution">
    <text evidence="2">The sequence shown here is derived from an EMBL/GenBank/DDBJ whole genome shotgun (WGS) entry which is preliminary data.</text>
</comment>
<evidence type="ECO:0008006" key="4">
    <source>
        <dbReference type="Google" id="ProtNLM"/>
    </source>
</evidence>
<dbReference type="Pfam" id="PF12224">
    <property type="entry name" value="Amidoligase_2"/>
    <property type="match status" value="1"/>
</dbReference>
<dbReference type="AlphaFoldDB" id="A0AAD6N7A3"/>
<dbReference type="EMBL" id="JAQJZL010000009">
    <property type="protein sequence ID" value="KAJ6038465.1"/>
    <property type="molecule type" value="Genomic_DNA"/>
</dbReference>
<evidence type="ECO:0000256" key="1">
    <source>
        <dbReference type="SAM" id="MobiDB-lite"/>
    </source>
</evidence>
<proteinExistence type="predicted"/>
<evidence type="ECO:0000313" key="2">
    <source>
        <dbReference type="EMBL" id="KAJ6038465.1"/>
    </source>
</evidence>
<keyword evidence="3" id="KW-1185">Reference proteome</keyword>
<feature type="region of interest" description="Disordered" evidence="1">
    <location>
        <begin position="310"/>
        <end position="346"/>
    </location>
</feature>
<organism evidence="2 3">
    <name type="scientific">Penicillium canescens</name>
    <dbReference type="NCBI Taxonomy" id="5083"/>
    <lineage>
        <taxon>Eukaryota</taxon>
        <taxon>Fungi</taxon>
        <taxon>Dikarya</taxon>
        <taxon>Ascomycota</taxon>
        <taxon>Pezizomycotina</taxon>
        <taxon>Eurotiomycetes</taxon>
        <taxon>Eurotiomycetidae</taxon>
        <taxon>Eurotiales</taxon>
        <taxon>Aspergillaceae</taxon>
        <taxon>Penicillium</taxon>
    </lineage>
</organism>
<gene>
    <name evidence="2" type="ORF">N7460_008236</name>
</gene>
<dbReference type="Proteomes" id="UP001219568">
    <property type="component" value="Unassembled WGS sequence"/>
</dbReference>
<protein>
    <recommendedName>
        <fullName evidence="4">Amidoligase enzyme</fullName>
    </recommendedName>
</protein>
<feature type="compositionally biased region" description="Acidic residues" evidence="1">
    <location>
        <begin position="314"/>
        <end position="323"/>
    </location>
</feature>
<name>A0AAD6N7A3_PENCN</name>
<dbReference type="PANTHER" id="PTHR36847:SF1">
    <property type="entry name" value="AMIDOLIGASE ENZYME"/>
    <property type="match status" value="1"/>
</dbReference>